<comment type="caution">
    <text evidence="1">The sequence shown here is derived from an EMBL/GenBank/DDBJ whole genome shotgun (WGS) entry which is preliminary data.</text>
</comment>
<organism evidence="1 2">
    <name type="scientific">Brachionus plicatilis</name>
    <name type="common">Marine rotifer</name>
    <name type="synonym">Brachionus muelleri</name>
    <dbReference type="NCBI Taxonomy" id="10195"/>
    <lineage>
        <taxon>Eukaryota</taxon>
        <taxon>Metazoa</taxon>
        <taxon>Spiralia</taxon>
        <taxon>Gnathifera</taxon>
        <taxon>Rotifera</taxon>
        <taxon>Eurotatoria</taxon>
        <taxon>Monogononta</taxon>
        <taxon>Pseudotrocha</taxon>
        <taxon>Ploima</taxon>
        <taxon>Brachionidae</taxon>
        <taxon>Brachionus</taxon>
    </lineage>
</organism>
<sequence>MPFKWRPGMFKSRGQVAPVDTNTASYCCSKWAESTSLPTSTFGLNSMPSWVIRSTRLCTTSLESFMDGMP</sequence>
<evidence type="ECO:0000313" key="1">
    <source>
        <dbReference type="EMBL" id="RNA35417.1"/>
    </source>
</evidence>
<accession>A0A3M7SIH9</accession>
<gene>
    <name evidence="1" type="ORF">BpHYR1_037195</name>
</gene>
<proteinExistence type="predicted"/>
<dbReference type="EMBL" id="REGN01001326">
    <property type="protein sequence ID" value="RNA35417.1"/>
    <property type="molecule type" value="Genomic_DNA"/>
</dbReference>
<protein>
    <submittedName>
        <fullName evidence="1">Uncharacterized protein</fullName>
    </submittedName>
</protein>
<keyword evidence="2" id="KW-1185">Reference proteome</keyword>
<name>A0A3M7SIH9_BRAPC</name>
<reference evidence="1 2" key="1">
    <citation type="journal article" date="2018" name="Sci. Rep.">
        <title>Genomic signatures of local adaptation to the degree of environmental predictability in rotifers.</title>
        <authorList>
            <person name="Franch-Gras L."/>
            <person name="Hahn C."/>
            <person name="Garcia-Roger E.M."/>
            <person name="Carmona M.J."/>
            <person name="Serra M."/>
            <person name="Gomez A."/>
        </authorList>
    </citation>
    <scope>NUCLEOTIDE SEQUENCE [LARGE SCALE GENOMIC DNA]</scope>
    <source>
        <strain evidence="1">HYR1</strain>
    </source>
</reference>
<dbReference type="AlphaFoldDB" id="A0A3M7SIH9"/>
<dbReference type="Proteomes" id="UP000276133">
    <property type="component" value="Unassembled WGS sequence"/>
</dbReference>
<evidence type="ECO:0000313" key="2">
    <source>
        <dbReference type="Proteomes" id="UP000276133"/>
    </source>
</evidence>